<dbReference type="PRINTS" id="PR00111">
    <property type="entry name" value="ABHYDROLASE"/>
</dbReference>
<protein>
    <submittedName>
        <fullName evidence="3">Hydrolase</fullName>
    </submittedName>
</protein>
<name>A0A916SKW3_9MICO</name>
<dbReference type="Pfam" id="PF12697">
    <property type="entry name" value="Abhydrolase_6"/>
    <property type="match status" value="1"/>
</dbReference>
<evidence type="ECO:0000259" key="2">
    <source>
        <dbReference type="Pfam" id="PF12697"/>
    </source>
</evidence>
<organism evidence="3 4">
    <name type="scientific">Conyzicola nivalis</name>
    <dbReference type="NCBI Taxonomy" id="1477021"/>
    <lineage>
        <taxon>Bacteria</taxon>
        <taxon>Bacillati</taxon>
        <taxon>Actinomycetota</taxon>
        <taxon>Actinomycetes</taxon>
        <taxon>Micrococcales</taxon>
        <taxon>Microbacteriaceae</taxon>
        <taxon>Conyzicola</taxon>
    </lineage>
</organism>
<dbReference type="GO" id="GO:0016787">
    <property type="term" value="F:hydrolase activity"/>
    <property type="evidence" value="ECO:0007669"/>
    <property type="project" value="UniProtKB-KW"/>
</dbReference>
<proteinExistence type="inferred from homology"/>
<keyword evidence="4" id="KW-1185">Reference proteome</keyword>
<evidence type="ECO:0000313" key="3">
    <source>
        <dbReference type="EMBL" id="GGB04390.1"/>
    </source>
</evidence>
<dbReference type="Proteomes" id="UP000606922">
    <property type="component" value="Unassembled WGS sequence"/>
</dbReference>
<dbReference type="Gene3D" id="3.40.50.1820">
    <property type="entry name" value="alpha/beta hydrolase"/>
    <property type="match status" value="1"/>
</dbReference>
<evidence type="ECO:0000313" key="4">
    <source>
        <dbReference type="Proteomes" id="UP000606922"/>
    </source>
</evidence>
<keyword evidence="3" id="KW-0378">Hydrolase</keyword>
<dbReference type="PANTHER" id="PTHR43039">
    <property type="entry name" value="ESTERASE-RELATED"/>
    <property type="match status" value="1"/>
</dbReference>
<dbReference type="InterPro" id="IPR000073">
    <property type="entry name" value="AB_hydrolase_1"/>
</dbReference>
<comment type="similarity">
    <text evidence="1">Belongs to the AB hydrolase superfamily.</text>
</comment>
<reference evidence="3" key="2">
    <citation type="submission" date="2020-09" db="EMBL/GenBank/DDBJ databases">
        <authorList>
            <person name="Sun Q."/>
            <person name="Zhou Y."/>
        </authorList>
    </citation>
    <scope>NUCLEOTIDE SEQUENCE</scope>
    <source>
        <strain evidence="3">CGMCC 1.12813</strain>
    </source>
</reference>
<evidence type="ECO:0000256" key="1">
    <source>
        <dbReference type="ARBA" id="ARBA00008645"/>
    </source>
</evidence>
<comment type="caution">
    <text evidence="3">The sequence shown here is derived from an EMBL/GenBank/DDBJ whole genome shotgun (WGS) entry which is preliminary data.</text>
</comment>
<dbReference type="AlphaFoldDB" id="A0A916SKW3"/>
<gene>
    <name evidence="3" type="ORF">GCM10010979_18840</name>
</gene>
<sequence length="266" mass="28465">MLGEQVDVVARNNVTVSGTGRPIVFAHGFGCSQDMWRFVAPEFDDHQVVLFDHVGAGRSDLSAYRPGKYDSLEGYAGDVVEILEQLDLNDVVLVGHSVGSIIGLLAANRIPSRIGALVLVGPSPRYIDTDDYTGGFSQADIDALLDGLDANYFGWAESIAPAMMGAPDQPELSDELSDSFCSTDPTIARHFARVTFLSDNRADLPRVGAPTLIIQSRDDVIAPVGVGRYVADHVPDSELVILPVTGHCPHLSAPAQVVAAIRNFLP</sequence>
<dbReference type="InterPro" id="IPR029058">
    <property type="entry name" value="AB_hydrolase_fold"/>
</dbReference>
<dbReference type="EMBL" id="BMGB01000001">
    <property type="protein sequence ID" value="GGB04390.1"/>
    <property type="molecule type" value="Genomic_DNA"/>
</dbReference>
<feature type="domain" description="AB hydrolase-1" evidence="2">
    <location>
        <begin position="23"/>
        <end position="260"/>
    </location>
</feature>
<dbReference type="SUPFAM" id="SSF53474">
    <property type="entry name" value="alpha/beta-Hydrolases"/>
    <property type="match status" value="1"/>
</dbReference>
<reference evidence="3" key="1">
    <citation type="journal article" date="2014" name="Int. J. Syst. Evol. Microbiol.">
        <title>Complete genome sequence of Corynebacterium casei LMG S-19264T (=DSM 44701T), isolated from a smear-ripened cheese.</title>
        <authorList>
            <consortium name="US DOE Joint Genome Institute (JGI-PGF)"/>
            <person name="Walter F."/>
            <person name="Albersmeier A."/>
            <person name="Kalinowski J."/>
            <person name="Ruckert C."/>
        </authorList>
    </citation>
    <scope>NUCLEOTIDE SEQUENCE</scope>
    <source>
        <strain evidence="3">CGMCC 1.12813</strain>
    </source>
</reference>
<accession>A0A916SKW3</accession>